<evidence type="ECO:0000313" key="6">
    <source>
        <dbReference type="EMBL" id="KAH7435329.1"/>
    </source>
</evidence>
<evidence type="ECO:0000313" key="7">
    <source>
        <dbReference type="Proteomes" id="UP000825935"/>
    </source>
</evidence>
<comment type="subcellular location">
    <subcellularLocation>
        <location evidence="1">Secreted</location>
    </subcellularLocation>
</comment>
<dbReference type="PRINTS" id="PR01225">
    <property type="entry name" value="EXPANSNFAMLY"/>
</dbReference>
<dbReference type="PRINTS" id="PR00829">
    <property type="entry name" value="LOLP1ALLERGN"/>
</dbReference>
<dbReference type="PROSITE" id="PS50843">
    <property type="entry name" value="EXPANSIN_CBD"/>
    <property type="match status" value="1"/>
</dbReference>
<dbReference type="SUPFAM" id="SSF50685">
    <property type="entry name" value="Barwin-like endoglucanases"/>
    <property type="match status" value="1"/>
</dbReference>
<dbReference type="AlphaFoldDB" id="A0A8T2UT78"/>
<evidence type="ECO:0000256" key="2">
    <source>
        <dbReference type="ARBA" id="ARBA00022525"/>
    </source>
</evidence>
<dbReference type="SMART" id="SM00837">
    <property type="entry name" value="DPBB_1"/>
    <property type="match status" value="1"/>
</dbReference>
<dbReference type="Pfam" id="PF01357">
    <property type="entry name" value="Expansin_C"/>
    <property type="match status" value="1"/>
</dbReference>
<reference evidence="6" key="1">
    <citation type="submission" date="2021-08" db="EMBL/GenBank/DDBJ databases">
        <title>WGS assembly of Ceratopteris richardii.</title>
        <authorList>
            <person name="Marchant D.B."/>
            <person name="Chen G."/>
            <person name="Jenkins J."/>
            <person name="Shu S."/>
            <person name="Leebens-Mack J."/>
            <person name="Grimwood J."/>
            <person name="Schmutz J."/>
            <person name="Soltis P."/>
            <person name="Soltis D."/>
            <person name="Chen Z.-H."/>
        </authorList>
    </citation>
    <scope>NUCLEOTIDE SEQUENCE</scope>
    <source>
        <strain evidence="6">Whitten #5841</strain>
        <tissue evidence="6">Leaf</tissue>
    </source>
</reference>
<dbReference type="InterPro" id="IPR036749">
    <property type="entry name" value="Expansin_CBD_sf"/>
</dbReference>
<dbReference type="Gene3D" id="2.40.40.10">
    <property type="entry name" value="RlpA-like domain"/>
    <property type="match status" value="1"/>
</dbReference>
<feature type="domain" description="Expansin-like EG45" evidence="4">
    <location>
        <begin position="76"/>
        <end position="186"/>
    </location>
</feature>
<dbReference type="PANTHER" id="PTHR31692:SF5">
    <property type="entry name" value="EXPANSIN-B3"/>
    <property type="match status" value="1"/>
</dbReference>
<evidence type="ECO:0000256" key="3">
    <source>
        <dbReference type="RuleBase" id="RU003460"/>
    </source>
</evidence>
<proteinExistence type="inferred from homology"/>
<dbReference type="InterPro" id="IPR009009">
    <property type="entry name" value="RlpA-like_DPBB"/>
</dbReference>
<accession>A0A8T2UT78</accession>
<dbReference type="InterPro" id="IPR036908">
    <property type="entry name" value="RlpA-like_sf"/>
</dbReference>
<gene>
    <name evidence="6" type="ORF">KP509_06G060200</name>
</gene>
<dbReference type="Gene3D" id="2.60.40.760">
    <property type="entry name" value="Expansin, cellulose-binding-like domain"/>
    <property type="match status" value="1"/>
</dbReference>
<dbReference type="InterPro" id="IPR007117">
    <property type="entry name" value="Expansin_CBD"/>
</dbReference>
<dbReference type="InterPro" id="IPR007118">
    <property type="entry name" value="Expan_Lol_pI"/>
</dbReference>
<dbReference type="InterPro" id="IPR005795">
    <property type="entry name" value="LolPI"/>
</dbReference>
<name>A0A8T2UT78_CERRI</name>
<comment type="similarity">
    <text evidence="3">Belongs to the expansin family.</text>
</comment>
<evidence type="ECO:0000259" key="4">
    <source>
        <dbReference type="PROSITE" id="PS50842"/>
    </source>
</evidence>
<protein>
    <recommendedName>
        <fullName evidence="8">Expansin</fullName>
    </recommendedName>
</protein>
<evidence type="ECO:0000259" key="5">
    <source>
        <dbReference type="PROSITE" id="PS50843"/>
    </source>
</evidence>
<dbReference type="Proteomes" id="UP000825935">
    <property type="component" value="Chromosome 6"/>
</dbReference>
<dbReference type="OrthoDB" id="406505at2759"/>
<dbReference type="Pfam" id="PF03330">
    <property type="entry name" value="DPBB_1"/>
    <property type="match status" value="1"/>
</dbReference>
<keyword evidence="2" id="KW-0964">Secreted</keyword>
<dbReference type="PANTHER" id="PTHR31692">
    <property type="entry name" value="EXPANSIN-B3"/>
    <property type="match status" value="1"/>
</dbReference>
<evidence type="ECO:0000256" key="1">
    <source>
        <dbReference type="ARBA" id="ARBA00004613"/>
    </source>
</evidence>
<organism evidence="6 7">
    <name type="scientific">Ceratopteris richardii</name>
    <name type="common">Triangle waterfern</name>
    <dbReference type="NCBI Taxonomy" id="49495"/>
    <lineage>
        <taxon>Eukaryota</taxon>
        <taxon>Viridiplantae</taxon>
        <taxon>Streptophyta</taxon>
        <taxon>Embryophyta</taxon>
        <taxon>Tracheophyta</taxon>
        <taxon>Polypodiopsida</taxon>
        <taxon>Polypodiidae</taxon>
        <taxon>Polypodiales</taxon>
        <taxon>Pteridineae</taxon>
        <taxon>Pteridaceae</taxon>
        <taxon>Parkerioideae</taxon>
        <taxon>Ceratopteris</taxon>
    </lineage>
</organism>
<sequence>MASRTSLALCWAMASYAILVIPTIYGAEMYSYRSHWPAVRPPLQRPANRAYSSRSGDWLPATATWYGSSTGTGSDGGACGYGDLSASHFGRHVSAGSPVLFQAGFGCGACYQVKCSLRGICSPYPVTVVITDECPGGYCASGKTHFDMGGAAFSAMASSTQSTQGLLNAGVVQVLYRRVPCSYGRGTTISFQVNDGATNFWFSMLIRYVGGAGIVATVDLMEGGQWRKMEHLWGAYWCLNEGPLTAPFSIKITTSSGTSVNAFNVIPADWAPGQTYYSHVNF</sequence>
<dbReference type="EMBL" id="CM035411">
    <property type="protein sequence ID" value="KAH7435329.1"/>
    <property type="molecule type" value="Genomic_DNA"/>
</dbReference>
<evidence type="ECO:0008006" key="8">
    <source>
        <dbReference type="Google" id="ProtNLM"/>
    </source>
</evidence>
<dbReference type="SUPFAM" id="SSF49590">
    <property type="entry name" value="PHL pollen allergen"/>
    <property type="match status" value="1"/>
</dbReference>
<comment type="caution">
    <text evidence="6">The sequence shown here is derived from an EMBL/GenBank/DDBJ whole genome shotgun (WGS) entry which is preliminary data.</text>
</comment>
<feature type="domain" description="Expansin-like CBD" evidence="5">
    <location>
        <begin position="200"/>
        <end position="278"/>
    </location>
</feature>
<keyword evidence="7" id="KW-1185">Reference proteome</keyword>
<dbReference type="PROSITE" id="PS50842">
    <property type="entry name" value="EXPANSIN_EG45"/>
    <property type="match status" value="1"/>
</dbReference>
<dbReference type="InterPro" id="IPR007112">
    <property type="entry name" value="Expansin/allergen_DPBB_dom"/>
</dbReference>
<dbReference type="OMA" id="GATNFWF"/>
<dbReference type="GO" id="GO:0005576">
    <property type="term" value="C:extracellular region"/>
    <property type="evidence" value="ECO:0007669"/>
    <property type="project" value="UniProtKB-SubCell"/>
</dbReference>